<reference evidence="2 3" key="1">
    <citation type="submission" date="2018-03" db="EMBL/GenBank/DDBJ databases">
        <title>Genome sequence of the symbiotic type strain Mesorhizobium helmanticense CSLC115NT isolated from Lotus corniculatus nodules.</title>
        <authorList>
            <person name="Sannazzaro A.I."/>
            <person name="Torres Tejerizo G.A."/>
            <person name="Dip D."/>
            <person name="Caballero M."/>
            <person name="Pistorio M."/>
            <person name="Estrella M.J."/>
        </authorList>
    </citation>
    <scope>NUCLEOTIDE SEQUENCE [LARGE SCALE GENOMIC DNA]</scope>
    <source>
        <strain evidence="2 3">CSLC115N</strain>
    </source>
</reference>
<gene>
    <name evidence="2" type="ORF">C9427_20920</name>
</gene>
<protein>
    <submittedName>
        <fullName evidence="2">Uncharacterized protein</fullName>
    </submittedName>
</protein>
<evidence type="ECO:0000313" key="3">
    <source>
        <dbReference type="Proteomes" id="UP000240259"/>
    </source>
</evidence>
<comment type="caution">
    <text evidence="2">The sequence shown here is derived from an EMBL/GenBank/DDBJ whole genome shotgun (WGS) entry which is preliminary data.</text>
</comment>
<feature type="transmembrane region" description="Helical" evidence="1">
    <location>
        <begin position="51"/>
        <end position="70"/>
    </location>
</feature>
<evidence type="ECO:0000256" key="1">
    <source>
        <dbReference type="SAM" id="Phobius"/>
    </source>
</evidence>
<evidence type="ECO:0000313" key="2">
    <source>
        <dbReference type="EMBL" id="PTE08447.1"/>
    </source>
</evidence>
<proteinExistence type="predicted"/>
<organism evidence="2 3">
    <name type="scientific">Mesorhizobium helmanticense</name>
    <dbReference type="NCBI Taxonomy" id="1776423"/>
    <lineage>
        <taxon>Bacteria</taxon>
        <taxon>Pseudomonadati</taxon>
        <taxon>Pseudomonadota</taxon>
        <taxon>Alphaproteobacteria</taxon>
        <taxon>Hyphomicrobiales</taxon>
        <taxon>Phyllobacteriaceae</taxon>
        <taxon>Mesorhizobium</taxon>
    </lineage>
</organism>
<keyword evidence="1" id="KW-1133">Transmembrane helix</keyword>
<keyword evidence="3" id="KW-1185">Reference proteome</keyword>
<dbReference type="OrthoDB" id="8099594at2"/>
<sequence>MNMELLVNFANILYVIAYFTMDMLRLRLLTIVAACCLATYFYSQPEPMLNVVAWNMFFISLNMLQIFRLLKSRSTPIARK</sequence>
<name>A0A2T4IS24_9HYPH</name>
<dbReference type="Proteomes" id="UP000240259">
    <property type="component" value="Unassembled WGS sequence"/>
</dbReference>
<keyword evidence="1" id="KW-0812">Transmembrane</keyword>
<dbReference type="EMBL" id="PZJX01000039">
    <property type="protein sequence ID" value="PTE08447.1"/>
    <property type="molecule type" value="Genomic_DNA"/>
</dbReference>
<keyword evidence="1" id="KW-0472">Membrane</keyword>
<dbReference type="AlphaFoldDB" id="A0A2T4IS24"/>
<accession>A0A2T4IS24</accession>
<feature type="transmembrane region" description="Helical" evidence="1">
    <location>
        <begin position="6"/>
        <end position="21"/>
    </location>
</feature>